<reference evidence="3 4" key="1">
    <citation type="journal article" date="2020" name="Nature">
        <title>Bacterial chemolithoautotrophy via manganese oxidation.</title>
        <authorList>
            <person name="Yu H."/>
            <person name="Leadbetter J.R."/>
        </authorList>
    </citation>
    <scope>NUCLEOTIDE SEQUENCE [LARGE SCALE GENOMIC DNA]</scope>
    <source>
        <strain evidence="3 4">Mn-1</strain>
    </source>
</reference>
<dbReference type="AlphaFoldDB" id="A0A7X6IBC5"/>
<dbReference type="RefSeq" id="WP_168060454.1">
    <property type="nucleotide sequence ID" value="NZ_VTOW01000002.1"/>
</dbReference>
<name>A0A7X6IBC5_9BACT</name>
<sequence>MPCMKNGIKSIGSILLSAALLFGCSGGGSSASGPGVPLPSGEVVSVEIPEGEEPTPPPPSTDAPPPGEDTPTPIDPPPVASNPPLIVDGWMLKHKETFDTPLPANLPWERDAYGQPEDPWDEDGSFFFKKYESFGKNFADELGKFLSFRKSFPYSENGWLTFELYGRDANASGTLDLNEHGGEFLISELGDGNRVLQLNNTVHYDGAEVRSTEPLPSEYRIRLKVTPVSAGGRDDDGVWRKNGYSDKTETADPWRFSNQSTAPLEAWRENGFYFLAILDTKPMPHNNVWIHHHRKVVIDSDNNFYDDLPGNAWSTIWTPRGRITEGSHPVSMLALDGNNFGSVWTGNPFHCFYNGAFRDCGPTGHTAADAYINGETYTVTIERNATHYVLEVSGRFQYGGVTTYRGAIDFRKTPVWHYNNTPEDAPRDKNSQPLKSMGIDWNAWPADSAYPDYFMFGDPHITHYEGTVLYDDVELWVRP</sequence>
<evidence type="ECO:0000256" key="1">
    <source>
        <dbReference type="SAM" id="MobiDB-lite"/>
    </source>
</evidence>
<proteinExistence type="predicted"/>
<gene>
    <name evidence="3" type="ORF">MNODULE_12885</name>
</gene>
<evidence type="ECO:0000256" key="2">
    <source>
        <dbReference type="SAM" id="SignalP"/>
    </source>
</evidence>
<dbReference type="PROSITE" id="PS51257">
    <property type="entry name" value="PROKAR_LIPOPROTEIN"/>
    <property type="match status" value="1"/>
</dbReference>
<feature type="region of interest" description="Disordered" evidence="1">
    <location>
        <begin position="48"/>
        <end position="81"/>
    </location>
</feature>
<dbReference type="Proteomes" id="UP000534783">
    <property type="component" value="Unassembled WGS sequence"/>
</dbReference>
<comment type="caution">
    <text evidence="3">The sequence shown here is derived from an EMBL/GenBank/DDBJ whole genome shotgun (WGS) entry which is preliminary data.</text>
</comment>
<feature type="signal peptide" evidence="2">
    <location>
        <begin position="1"/>
        <end position="31"/>
    </location>
</feature>
<keyword evidence="4" id="KW-1185">Reference proteome</keyword>
<accession>A0A7X6IBC5</accession>
<feature type="chain" id="PRO_5030527178" evidence="2">
    <location>
        <begin position="32"/>
        <end position="479"/>
    </location>
</feature>
<feature type="compositionally biased region" description="Pro residues" evidence="1">
    <location>
        <begin position="54"/>
        <end position="81"/>
    </location>
</feature>
<organism evidence="3 4">
    <name type="scientific">Candidatus Manganitrophus noduliformans</name>
    <dbReference type="NCBI Taxonomy" id="2606439"/>
    <lineage>
        <taxon>Bacteria</taxon>
        <taxon>Pseudomonadati</taxon>
        <taxon>Nitrospirota</taxon>
        <taxon>Nitrospiria</taxon>
        <taxon>Candidatus Troglogloeales</taxon>
        <taxon>Candidatus Manganitrophaceae</taxon>
        <taxon>Candidatus Manganitrophus</taxon>
    </lineage>
</organism>
<evidence type="ECO:0000313" key="4">
    <source>
        <dbReference type="Proteomes" id="UP000534783"/>
    </source>
</evidence>
<protein>
    <submittedName>
        <fullName evidence="3">Uncharacterized protein</fullName>
    </submittedName>
</protein>
<dbReference type="EMBL" id="VTOW01000002">
    <property type="protein sequence ID" value="NKE71636.1"/>
    <property type="molecule type" value="Genomic_DNA"/>
</dbReference>
<keyword evidence="2" id="KW-0732">Signal</keyword>
<evidence type="ECO:0000313" key="3">
    <source>
        <dbReference type="EMBL" id="NKE71636.1"/>
    </source>
</evidence>